<reference evidence="3" key="1">
    <citation type="submission" date="2010-05" db="EMBL/GenBank/DDBJ databases">
        <title>The genome sequence of Magnaporthe poae strain ATCC 64411.</title>
        <authorList>
            <person name="Ma L.-J."/>
            <person name="Dead R."/>
            <person name="Young S."/>
            <person name="Zeng Q."/>
            <person name="Koehrsen M."/>
            <person name="Alvarado L."/>
            <person name="Berlin A."/>
            <person name="Chapman S.B."/>
            <person name="Chen Z."/>
            <person name="Freedman E."/>
            <person name="Gellesch M."/>
            <person name="Goldberg J."/>
            <person name="Griggs A."/>
            <person name="Gujja S."/>
            <person name="Heilman E.R."/>
            <person name="Heiman D."/>
            <person name="Hepburn T."/>
            <person name="Howarth C."/>
            <person name="Jen D."/>
            <person name="Larson L."/>
            <person name="Mehta T."/>
            <person name="Neiman D."/>
            <person name="Pearson M."/>
            <person name="Roberts A."/>
            <person name="Saif S."/>
            <person name="Shea T."/>
            <person name="Shenoy N."/>
            <person name="Sisk P."/>
            <person name="Stolte C."/>
            <person name="Sykes S."/>
            <person name="Walk T."/>
            <person name="White J."/>
            <person name="Yandava C."/>
            <person name="Haas B."/>
            <person name="Nusbaum C."/>
            <person name="Birren B."/>
        </authorList>
    </citation>
    <scope>NUCLEOTIDE SEQUENCE [LARGE SCALE GENOMIC DNA]</scope>
    <source>
        <strain evidence="3">ATCC 64411 / 73-15</strain>
    </source>
</reference>
<accession>A0A0C4E4B4</accession>
<dbReference type="VEuPathDB" id="FungiDB:MAPG_07306"/>
<reference evidence="1" key="3">
    <citation type="submission" date="2011-03" db="EMBL/GenBank/DDBJ databases">
        <title>Annotation of Magnaporthe poae ATCC 64411.</title>
        <authorList>
            <person name="Ma L.-J."/>
            <person name="Dead R."/>
            <person name="Young S.K."/>
            <person name="Zeng Q."/>
            <person name="Gargeya S."/>
            <person name="Fitzgerald M."/>
            <person name="Haas B."/>
            <person name="Abouelleil A."/>
            <person name="Alvarado L."/>
            <person name="Arachchi H.M."/>
            <person name="Berlin A."/>
            <person name="Brown A."/>
            <person name="Chapman S.B."/>
            <person name="Chen Z."/>
            <person name="Dunbar C."/>
            <person name="Freedman E."/>
            <person name="Gearin G."/>
            <person name="Gellesch M."/>
            <person name="Goldberg J."/>
            <person name="Griggs A."/>
            <person name="Gujja S."/>
            <person name="Heiman D."/>
            <person name="Howarth C."/>
            <person name="Larson L."/>
            <person name="Lui A."/>
            <person name="MacDonald P.J.P."/>
            <person name="Mehta T."/>
            <person name="Montmayeur A."/>
            <person name="Murphy C."/>
            <person name="Neiman D."/>
            <person name="Pearson M."/>
            <person name="Priest M."/>
            <person name="Roberts A."/>
            <person name="Saif S."/>
            <person name="Shea T."/>
            <person name="Shenoy N."/>
            <person name="Sisk P."/>
            <person name="Stolte C."/>
            <person name="Sykes S."/>
            <person name="Yandava C."/>
            <person name="Wortman J."/>
            <person name="Nusbaum C."/>
            <person name="Birren B."/>
        </authorList>
    </citation>
    <scope>NUCLEOTIDE SEQUENCE</scope>
    <source>
        <strain evidence="1">ATCC 64411</strain>
    </source>
</reference>
<evidence type="ECO:0000313" key="2">
    <source>
        <dbReference type="EnsemblFungi" id="MAPG_07306T0"/>
    </source>
</evidence>
<dbReference type="EMBL" id="GL876971">
    <property type="protein sequence ID" value="KLU88319.1"/>
    <property type="molecule type" value="Genomic_DNA"/>
</dbReference>
<evidence type="ECO:0000313" key="3">
    <source>
        <dbReference type="Proteomes" id="UP000011715"/>
    </source>
</evidence>
<reference evidence="2" key="4">
    <citation type="journal article" date="2015" name="G3 (Bethesda)">
        <title>Genome sequences of three phytopathogenic species of the Magnaporthaceae family of fungi.</title>
        <authorList>
            <person name="Okagaki L.H."/>
            <person name="Nunes C.C."/>
            <person name="Sailsbery J."/>
            <person name="Clay B."/>
            <person name="Brown D."/>
            <person name="John T."/>
            <person name="Oh Y."/>
            <person name="Young N."/>
            <person name="Fitzgerald M."/>
            <person name="Haas B.J."/>
            <person name="Zeng Q."/>
            <person name="Young S."/>
            <person name="Adiconis X."/>
            <person name="Fan L."/>
            <person name="Levin J.Z."/>
            <person name="Mitchell T.K."/>
            <person name="Okubara P.A."/>
            <person name="Farman M.L."/>
            <person name="Kohn L.M."/>
            <person name="Birren B."/>
            <person name="Ma L.-J."/>
            <person name="Dean R.A."/>
        </authorList>
    </citation>
    <scope>NUCLEOTIDE SEQUENCE</scope>
    <source>
        <strain evidence="2">ATCC 64411 / 73-15</strain>
    </source>
</reference>
<reference evidence="1" key="2">
    <citation type="submission" date="2010-05" db="EMBL/GenBank/DDBJ databases">
        <title>The Genome Sequence of Magnaporthe poae strain ATCC 64411.</title>
        <authorList>
            <consortium name="The Broad Institute Genome Sequencing Platform"/>
            <consortium name="Broad Institute Genome Sequencing Center for Infectious Disease"/>
            <person name="Ma L.-J."/>
            <person name="Dead R."/>
            <person name="Young S."/>
            <person name="Zeng Q."/>
            <person name="Koehrsen M."/>
            <person name="Alvarado L."/>
            <person name="Berlin A."/>
            <person name="Chapman S.B."/>
            <person name="Chen Z."/>
            <person name="Freedman E."/>
            <person name="Gellesch M."/>
            <person name="Goldberg J."/>
            <person name="Griggs A."/>
            <person name="Gujja S."/>
            <person name="Heilman E.R."/>
            <person name="Heiman D."/>
            <person name="Hepburn T."/>
            <person name="Howarth C."/>
            <person name="Jen D."/>
            <person name="Larson L."/>
            <person name="Mehta T."/>
            <person name="Neiman D."/>
            <person name="Pearson M."/>
            <person name="Roberts A."/>
            <person name="Saif S."/>
            <person name="Shea T."/>
            <person name="Shenoy N."/>
            <person name="Sisk P."/>
            <person name="Stolte C."/>
            <person name="Sykes S."/>
            <person name="Walk T."/>
            <person name="White J."/>
            <person name="Yandava C."/>
            <person name="Haas B."/>
            <person name="Nusbaum C."/>
            <person name="Birren B."/>
        </authorList>
    </citation>
    <scope>NUCLEOTIDE SEQUENCE</scope>
    <source>
        <strain evidence="1">ATCC 64411</strain>
    </source>
</reference>
<organism evidence="2 3">
    <name type="scientific">Magnaporthiopsis poae (strain ATCC 64411 / 73-15)</name>
    <name type="common">Kentucky bluegrass fungus</name>
    <name type="synonym">Magnaporthe poae</name>
    <dbReference type="NCBI Taxonomy" id="644358"/>
    <lineage>
        <taxon>Eukaryota</taxon>
        <taxon>Fungi</taxon>
        <taxon>Dikarya</taxon>
        <taxon>Ascomycota</taxon>
        <taxon>Pezizomycotina</taxon>
        <taxon>Sordariomycetes</taxon>
        <taxon>Sordariomycetidae</taxon>
        <taxon>Magnaporthales</taxon>
        <taxon>Magnaporthaceae</taxon>
        <taxon>Magnaporthiopsis</taxon>
    </lineage>
</organism>
<reference evidence="2" key="5">
    <citation type="submission" date="2015-06" db="UniProtKB">
        <authorList>
            <consortium name="EnsemblFungi"/>
        </authorList>
    </citation>
    <scope>IDENTIFICATION</scope>
    <source>
        <strain evidence="2">ATCC 64411</strain>
    </source>
</reference>
<sequence length="239" mass="27116">MNPTERPRHGIFVNPRKRIRTADRNRQFIHTTLIHIHTPPPPTPLPEWALFPLASPKRPIISLRRGGSPDADAPLSALPWYPYPIPYHVPIHPPRTLLCGSCSLPACHSLSSCLPACLTASERFDSQPSQPARPVGHYSGKGRMGAGSMGSIYPKEEHEERGSVPHVDNSRFFETRDDRTVCAQRCHSILHGENQNERNLRTQKRKEASRARCNLLALCGMSYVRMRSEHAPQRRRRQH</sequence>
<protein>
    <submittedName>
        <fullName evidence="1 2">Uncharacterized protein</fullName>
    </submittedName>
</protein>
<dbReference type="AlphaFoldDB" id="A0A0C4E4B4"/>
<dbReference type="Proteomes" id="UP000011715">
    <property type="component" value="Unassembled WGS sequence"/>
</dbReference>
<gene>
    <name evidence="1" type="ORF">MAPG_07306</name>
</gene>
<dbReference type="EnsemblFungi" id="MAPG_07306T0">
    <property type="protein sequence ID" value="MAPG_07306T0"/>
    <property type="gene ID" value="MAPG_07306"/>
</dbReference>
<name>A0A0C4E4B4_MAGP6</name>
<keyword evidence="3" id="KW-1185">Reference proteome</keyword>
<dbReference type="EMBL" id="ADBL01001766">
    <property type="status" value="NOT_ANNOTATED_CDS"/>
    <property type="molecule type" value="Genomic_DNA"/>
</dbReference>
<proteinExistence type="predicted"/>
<evidence type="ECO:0000313" key="1">
    <source>
        <dbReference type="EMBL" id="KLU88319.1"/>
    </source>
</evidence>